<protein>
    <submittedName>
        <fullName evidence="2">Uncharacterized protein</fullName>
    </submittedName>
</protein>
<keyword evidence="3" id="KW-1185">Reference proteome</keyword>
<sequence>MSPLLITVLVAVGIAILIAIGYINHLVENRKLTQARLKADLLDRYRRCADTSETLPGQFMSPALKLLLSRFELNLGERLLAVDKGNAQLGERVGELKRLVALGDSIPVKNAPQPVISETKAKGVRFLFEVLHAQVNRFAQEGLLANNEAQHWLREIRHLLALLHIEFFGNLGHQALQQGHARQARLAFERGVQYLRKQEDVGRYQAQLRQMEALLERANAMVLESTKPELEETTALAEGLNTFDDDDLWKKKNVYD</sequence>
<proteinExistence type="predicted"/>
<keyword evidence="1" id="KW-1133">Transmembrane helix</keyword>
<evidence type="ECO:0000313" key="2">
    <source>
        <dbReference type="EMBL" id="MBO3274278.1"/>
    </source>
</evidence>
<gene>
    <name evidence="2" type="ORF">JFY56_03485</name>
</gene>
<keyword evidence="1" id="KW-0472">Membrane</keyword>
<dbReference type="EMBL" id="JAELYA010000001">
    <property type="protein sequence ID" value="MBO3274278.1"/>
    <property type="molecule type" value="Genomic_DNA"/>
</dbReference>
<dbReference type="RefSeq" id="WP_208312068.1">
    <property type="nucleotide sequence ID" value="NZ_JAELYA010000001.1"/>
</dbReference>
<evidence type="ECO:0000313" key="3">
    <source>
        <dbReference type="Proteomes" id="UP000669060"/>
    </source>
</evidence>
<evidence type="ECO:0000256" key="1">
    <source>
        <dbReference type="SAM" id="Phobius"/>
    </source>
</evidence>
<comment type="caution">
    <text evidence="2">The sequence shown here is derived from an EMBL/GenBank/DDBJ whole genome shotgun (WGS) entry which is preliminary data.</text>
</comment>
<dbReference type="Proteomes" id="UP000669060">
    <property type="component" value="Unassembled WGS sequence"/>
</dbReference>
<accession>A0ABS3TKW9</accession>
<keyword evidence="1" id="KW-0812">Transmembrane</keyword>
<organism evidence="2 3">
    <name type="scientific">Pseudomonas schmalbachii</name>
    <dbReference type="NCBI Taxonomy" id="2816993"/>
    <lineage>
        <taxon>Bacteria</taxon>
        <taxon>Pseudomonadati</taxon>
        <taxon>Pseudomonadota</taxon>
        <taxon>Gammaproteobacteria</taxon>
        <taxon>Pseudomonadales</taxon>
        <taxon>Pseudomonadaceae</taxon>
        <taxon>Pseudomonas</taxon>
    </lineage>
</organism>
<reference evidence="2 3" key="1">
    <citation type="submission" date="2020-12" db="EMBL/GenBank/DDBJ databases">
        <title>Pseudomonas schmalbachii sp. nov. isolated from millipede gut.</title>
        <authorList>
            <person name="Shelomi M."/>
        </authorList>
    </citation>
    <scope>NUCLEOTIDE SEQUENCE [LARGE SCALE GENOMIC DNA]</scope>
    <source>
        <strain evidence="2 3">Milli4</strain>
    </source>
</reference>
<feature type="transmembrane region" description="Helical" evidence="1">
    <location>
        <begin position="6"/>
        <end position="27"/>
    </location>
</feature>
<name>A0ABS3TKW9_9PSED</name>